<dbReference type="SUPFAM" id="SSF46689">
    <property type="entry name" value="Homeodomain-like"/>
    <property type="match status" value="1"/>
</dbReference>
<gene>
    <name evidence="2" type="ORF">LCGC14_2529830</name>
</gene>
<dbReference type="InterPro" id="IPR009057">
    <property type="entry name" value="Homeodomain-like_sf"/>
</dbReference>
<dbReference type="InterPro" id="IPR012337">
    <property type="entry name" value="RNaseH-like_sf"/>
</dbReference>
<dbReference type="SUPFAM" id="SSF53098">
    <property type="entry name" value="Ribonuclease H-like"/>
    <property type="match status" value="1"/>
</dbReference>
<dbReference type="EMBL" id="LAZR01041023">
    <property type="protein sequence ID" value="KKL13031.1"/>
    <property type="molecule type" value="Genomic_DNA"/>
</dbReference>
<feature type="non-terminal residue" evidence="2">
    <location>
        <position position="1"/>
    </location>
</feature>
<evidence type="ECO:0000259" key="1">
    <source>
        <dbReference type="PROSITE" id="PS50994"/>
    </source>
</evidence>
<name>A0A0F9D5G1_9ZZZZ</name>
<dbReference type="GO" id="GO:0015074">
    <property type="term" value="P:DNA integration"/>
    <property type="evidence" value="ECO:0007669"/>
    <property type="project" value="InterPro"/>
</dbReference>
<feature type="domain" description="Integrase catalytic" evidence="1">
    <location>
        <begin position="98"/>
        <end position="289"/>
    </location>
</feature>
<reference evidence="2" key="1">
    <citation type="journal article" date="2015" name="Nature">
        <title>Complex archaea that bridge the gap between prokaryotes and eukaryotes.</title>
        <authorList>
            <person name="Spang A."/>
            <person name="Saw J.H."/>
            <person name="Jorgensen S.L."/>
            <person name="Zaremba-Niedzwiedzka K."/>
            <person name="Martijn J."/>
            <person name="Lind A.E."/>
            <person name="van Eijk R."/>
            <person name="Schleper C."/>
            <person name="Guy L."/>
            <person name="Ettema T.J."/>
        </authorList>
    </citation>
    <scope>NUCLEOTIDE SEQUENCE</scope>
</reference>
<organism evidence="2">
    <name type="scientific">marine sediment metagenome</name>
    <dbReference type="NCBI Taxonomy" id="412755"/>
    <lineage>
        <taxon>unclassified sequences</taxon>
        <taxon>metagenomes</taxon>
        <taxon>ecological metagenomes</taxon>
    </lineage>
</organism>
<sequence length="426" mass="49727">NKGLSIEDLALYFGKCERTIYRWLKLASQKDSPVHTNSKKKTKRSKKYPIEIFNHILELKEELPQRSAPLVHSILKSEFPTSCPSLSTIRKFIRDQGLTYKPKYRKQGYIKFERKKSNDLWQIDIAGVQTVGHLKKLYLIALLDDCSRFIVAAQYFKDQKGINVQKVIRNAVIAYGRPNQILADNGTQFRNLIGELGTKYTKLLGYLDIKSIFAKSNHPQTKGKIERWFGTVKQMFLIEARNYVKNNPKCTLAVFNQRFKKWVDWYNNEKPHRSLLNNRPPAKIFFETKNRFFRPLKAKVNWNRWLYDLAQRKVNKYNEISYKAQKFSVPPGYSGLKIDVIEHENKIELYYKDNLILTHPYNVSIITKKLGNITRKINSSGQISFKGKSYTIDYKFAGKTVEVQEINHGRTLLVYLNGVLISTLNL</sequence>
<dbReference type="Pfam" id="PF00665">
    <property type="entry name" value="rve"/>
    <property type="match status" value="1"/>
</dbReference>
<comment type="caution">
    <text evidence="2">The sequence shown here is derived from an EMBL/GenBank/DDBJ whole genome shotgun (WGS) entry which is preliminary data.</text>
</comment>
<evidence type="ECO:0000313" key="2">
    <source>
        <dbReference type="EMBL" id="KKL13031.1"/>
    </source>
</evidence>
<dbReference type="InterPro" id="IPR036397">
    <property type="entry name" value="RNaseH_sf"/>
</dbReference>
<dbReference type="Gene3D" id="3.30.420.10">
    <property type="entry name" value="Ribonuclease H-like superfamily/Ribonuclease H"/>
    <property type="match status" value="1"/>
</dbReference>
<dbReference type="AlphaFoldDB" id="A0A0F9D5G1"/>
<dbReference type="GO" id="GO:0003676">
    <property type="term" value="F:nucleic acid binding"/>
    <property type="evidence" value="ECO:0007669"/>
    <property type="project" value="InterPro"/>
</dbReference>
<dbReference type="InterPro" id="IPR001584">
    <property type="entry name" value="Integrase_cat-core"/>
</dbReference>
<proteinExistence type="predicted"/>
<protein>
    <recommendedName>
        <fullName evidence="1">Integrase catalytic domain-containing protein</fullName>
    </recommendedName>
</protein>
<dbReference type="PROSITE" id="PS50994">
    <property type="entry name" value="INTEGRASE"/>
    <property type="match status" value="1"/>
</dbReference>
<dbReference type="PANTHER" id="PTHR35004">
    <property type="entry name" value="TRANSPOSASE RV3428C-RELATED"/>
    <property type="match status" value="1"/>
</dbReference>
<dbReference type="PANTHER" id="PTHR35004:SF6">
    <property type="entry name" value="TRANSPOSASE"/>
    <property type="match status" value="1"/>
</dbReference>
<accession>A0A0F9D5G1</accession>